<dbReference type="GO" id="GO:0016192">
    <property type="term" value="P:vesicle-mediated transport"/>
    <property type="evidence" value="ECO:0007669"/>
    <property type="project" value="InterPro"/>
</dbReference>
<dbReference type="GO" id="GO:0031267">
    <property type="term" value="F:small GTPase binding"/>
    <property type="evidence" value="ECO:0007669"/>
    <property type="project" value="TreeGrafter"/>
</dbReference>
<dbReference type="GO" id="GO:0031085">
    <property type="term" value="C:BLOC-3 complex"/>
    <property type="evidence" value="ECO:0007669"/>
    <property type="project" value="TreeGrafter"/>
</dbReference>
<dbReference type="GO" id="GO:0031410">
    <property type="term" value="C:cytoplasmic vesicle"/>
    <property type="evidence" value="ECO:0007669"/>
    <property type="project" value="TreeGrafter"/>
</dbReference>
<dbReference type="EMBL" id="JBBCAQ010000008">
    <property type="protein sequence ID" value="KAK7602559.1"/>
    <property type="molecule type" value="Genomic_DNA"/>
</dbReference>
<feature type="region of interest" description="Disordered" evidence="1">
    <location>
        <begin position="431"/>
        <end position="463"/>
    </location>
</feature>
<sequence>MAKELFIVFVYDTEVFLREEEDPQRAIVFFHPSWVSANRRMALCGQLMGVAQFLVTDFTFPRLISLGNGKFTMRKIGRFILCVGTDRNIPDWILSKRCEILYHTLQFFHANLNSFDNSTVDEIGEKLSSVMEIYLPVLLYPGNIFGNIPTIRLPKSGSSIFLEAAQLLESLQDHHHVYGGAIFYQNKVVMSQLSVDITKQISITDPYRIKIPAKWISSSLNIPAGVQLLTVYINDAELSELLLHKMPNGFDRNNSDYKGPNSSDFGTDETDNVAQKTLRGLTLVEEESDFEPSPTKNGPSLALMPDIVKDTVKLSADDEKKGQFTRIKVESFIIDSRKSLRNSRCCSTDSLDLLSTSASRYLSFEASEEENPPSPDETRFTRRRTHKFYNTISDPTNAWFRQNGLPASKALREDHISLYCQDLNPDLKKPAPKPVECLKSTSTSRKRPTNINLKPKDPSKVTTRKSVDLTLPPIKGLTESTANNEVPLTPLMSKLSLMQVSEDELNEALLTPATSLRCLNDESLLQKKKSPRKSFKKSNFRNEARRSLTNLHGCDKHLTKAVLFVFGYQNISTYLLLHIKCEKDPDFVQRLWKSCVEGLKNLERHFQQCFEGIPQTQPLNNANDTHGFLHLHSRWDTLQHGGVWTPRQTDVVNTIREHFTNDTSLTDVTVRFEDCVIYGSQTADNQTYYQHQVEYIAGLPTPSDPMGLISLKAKRRLERDYGMLIL</sequence>
<dbReference type="Pfam" id="PF19031">
    <property type="entry name" value="Intu_longin_1"/>
    <property type="match status" value="1"/>
</dbReference>
<dbReference type="GO" id="GO:0006605">
    <property type="term" value="P:protein targeting"/>
    <property type="evidence" value="ECO:0007669"/>
    <property type="project" value="TreeGrafter"/>
</dbReference>
<evidence type="ECO:0000259" key="2">
    <source>
        <dbReference type="Pfam" id="PF19031"/>
    </source>
</evidence>
<dbReference type="GO" id="GO:0005765">
    <property type="term" value="C:lysosomal membrane"/>
    <property type="evidence" value="ECO:0007669"/>
    <property type="project" value="TreeGrafter"/>
</dbReference>
<dbReference type="GO" id="GO:0005085">
    <property type="term" value="F:guanyl-nucleotide exchange factor activity"/>
    <property type="evidence" value="ECO:0007669"/>
    <property type="project" value="TreeGrafter"/>
</dbReference>
<dbReference type="PANTHER" id="PTHR14407:SF9">
    <property type="entry name" value="BLOC-3 COMPLEX MEMBER HPS4"/>
    <property type="match status" value="1"/>
</dbReference>
<proteinExistence type="predicted"/>
<reference evidence="3 4" key="1">
    <citation type="submission" date="2024-03" db="EMBL/GenBank/DDBJ databases">
        <title>Adaptation during the transition from Ophiocordyceps entomopathogen to insect associate is accompanied by gene loss and intensified selection.</title>
        <authorList>
            <person name="Ward C.M."/>
            <person name="Onetto C.A."/>
            <person name="Borneman A.R."/>
        </authorList>
    </citation>
    <scope>NUCLEOTIDE SEQUENCE [LARGE SCALE GENOMIC DNA]</scope>
    <source>
        <strain evidence="3">AWRI1</strain>
        <tissue evidence="3">Single Adult Female</tissue>
    </source>
</reference>
<protein>
    <recommendedName>
        <fullName evidence="2">CCZ1/INTU/HSP4 first Longin domain-containing protein</fullName>
    </recommendedName>
</protein>
<keyword evidence="4" id="KW-1185">Reference proteome</keyword>
<dbReference type="InterPro" id="IPR043987">
    <property type="entry name" value="CCZ1/INTU/HSP4_longin_1"/>
</dbReference>
<evidence type="ECO:0000313" key="4">
    <source>
        <dbReference type="Proteomes" id="UP001367676"/>
    </source>
</evidence>
<dbReference type="PANTHER" id="PTHR14407">
    <property type="entry name" value="HERMANSKY-PUDLAK SYNDROME 4 PROTEIN LIGHT-EAR PROTEIN-RELATED"/>
    <property type="match status" value="1"/>
</dbReference>
<comment type="caution">
    <text evidence="3">The sequence shown here is derived from an EMBL/GenBank/DDBJ whole genome shotgun (WGS) entry which is preliminary data.</text>
</comment>
<organism evidence="3 4">
    <name type="scientific">Parthenolecanium corni</name>
    <dbReference type="NCBI Taxonomy" id="536013"/>
    <lineage>
        <taxon>Eukaryota</taxon>
        <taxon>Metazoa</taxon>
        <taxon>Ecdysozoa</taxon>
        <taxon>Arthropoda</taxon>
        <taxon>Hexapoda</taxon>
        <taxon>Insecta</taxon>
        <taxon>Pterygota</taxon>
        <taxon>Neoptera</taxon>
        <taxon>Paraneoptera</taxon>
        <taxon>Hemiptera</taxon>
        <taxon>Sternorrhyncha</taxon>
        <taxon>Coccoidea</taxon>
        <taxon>Coccidae</taxon>
        <taxon>Parthenolecanium</taxon>
    </lineage>
</organism>
<gene>
    <name evidence="3" type="ORF">V9T40_008148</name>
</gene>
<evidence type="ECO:0000313" key="3">
    <source>
        <dbReference type="EMBL" id="KAK7602559.1"/>
    </source>
</evidence>
<evidence type="ECO:0000256" key="1">
    <source>
        <dbReference type="SAM" id="MobiDB-lite"/>
    </source>
</evidence>
<feature type="domain" description="CCZ1/INTU/HSP4 first Longin" evidence="2">
    <location>
        <begin position="7"/>
        <end position="109"/>
    </location>
</feature>
<accession>A0AAN9TNU3</accession>
<feature type="region of interest" description="Disordered" evidence="1">
    <location>
        <begin position="364"/>
        <end position="383"/>
    </location>
</feature>
<dbReference type="InterPro" id="IPR026091">
    <property type="entry name" value="HPS4"/>
</dbReference>
<name>A0AAN9TNU3_9HEMI</name>
<dbReference type="AlphaFoldDB" id="A0AAN9TNU3"/>
<dbReference type="Proteomes" id="UP001367676">
    <property type="component" value="Unassembled WGS sequence"/>
</dbReference>